<dbReference type="PANTHER" id="PTHR14418">
    <property type="entry name" value="CONDENSIN COMPLEX SUBUNIT 3-RELATED"/>
    <property type="match status" value="1"/>
</dbReference>
<organism evidence="2 3">
    <name type="scientific">Prorocentrum cordatum</name>
    <dbReference type="NCBI Taxonomy" id="2364126"/>
    <lineage>
        <taxon>Eukaryota</taxon>
        <taxon>Sar</taxon>
        <taxon>Alveolata</taxon>
        <taxon>Dinophyceae</taxon>
        <taxon>Prorocentrales</taxon>
        <taxon>Prorocentraceae</taxon>
        <taxon>Prorocentrum</taxon>
    </lineage>
</organism>
<feature type="region of interest" description="Disordered" evidence="1">
    <location>
        <begin position="1309"/>
        <end position="1430"/>
    </location>
</feature>
<feature type="compositionally biased region" description="Pro residues" evidence="1">
    <location>
        <begin position="1"/>
        <end position="11"/>
    </location>
</feature>
<feature type="compositionally biased region" description="Low complexity" evidence="1">
    <location>
        <begin position="99"/>
        <end position="113"/>
    </location>
</feature>
<protein>
    <recommendedName>
        <fullName evidence="4">HEAT repeat-containing protein 1</fullName>
    </recommendedName>
</protein>
<comment type="caution">
    <text evidence="2">The sequence shown here is derived from an EMBL/GenBank/DDBJ whole genome shotgun (WGS) entry which is preliminary data.</text>
</comment>
<feature type="compositionally biased region" description="Pro residues" evidence="1">
    <location>
        <begin position="150"/>
        <end position="161"/>
    </location>
</feature>
<dbReference type="Proteomes" id="UP001189429">
    <property type="component" value="Unassembled WGS sequence"/>
</dbReference>
<dbReference type="PANTHER" id="PTHR14418:SF5">
    <property type="entry name" value="CONDENSIN COMPLEX SUBUNIT 3"/>
    <property type="match status" value="1"/>
</dbReference>
<dbReference type="EMBL" id="CAUYUJ010014849">
    <property type="protein sequence ID" value="CAK0846812.1"/>
    <property type="molecule type" value="Genomic_DNA"/>
</dbReference>
<proteinExistence type="predicted"/>
<sequence length="1550" mass="161264">MPSSTPEPRPVCPSAGAGRRRLRRLLTTPPASPNRSPERRDPSQVLSPALWAPPTPPPLLRSPSTAAGGQRQRLPTTPPASPNRSPERGDPLQVPSPALRTPLQTPPLLRSPSAGAGIQRLQRLLTTPPASLNRSPVHQDTSQVLLPALRMPPLPTPPRPVPGLVSPSVGVGGQRLQRLLTTPPASPNRNNEQDPLHVLSPALRTPPPPTPPRRSCEAASRAARGPDRGACSKPCSAARSRPCSAALAVGLGLSEYSPGGDGSPPRDVLQEVARVFASCDWESATVANAVPRLVRLNAHFPTAFAEALLQCARVLLASVDARGLWARTSANLVELLAAAAAHAEASRDLEQDPPALGPLLTLVLEVLGGQDAVEAPRDRGTRLRGAELLWRLLAAAPADAGTAGAPAAAAAESVLLRLARDRVPQVRAAAALGLALLPSNEATGALALAAARDPSAKIRVTALAQLQMREGDLLDHKTLALLASRAADTSPAVRRRLFAALAPAAALSSQPWAARAESLGRLLSSGLRDCCREVRMECEATMRSWLSADHSSGGVLALVRSLGATGSPAQEAAAEVALQNLAEWPGWQDVASPLANALLRGAGALEPEEVLVARCAVIRDAADWGVPGDVLGAPVLKRALAAADAGHVFELRQILLVLLSARAADCAGNRQLLHVATAVLLRAPAERDGSDFVQAFAAAPRGRQAGGNASAEIFHLAVSLARRALGICPGRGVASQRLEGEFSDAMLVILQVLCGTPAEDGAPQPSQQGPESLEALGCRAQGALRRAREAAGELEALRASRQGLRCVGAPGLLVEANAAAAEATAAEVLAELGARLWRVLGIAEAVLSHSRRDVCEDFALSLLLEDVLRPALAHAEAAAAHDRGCAQWPRLRTLALRCVALHASMSADTAIQHWPFFVSVLASYVPAVLSPPPGDSDAALSVEQVVEQCILFLADALLVHREDDADVTRRLSELLSAMAPLLGARHAPRGQGPSSRLRGVLAQRLCTLLLYTSPGQLCAPGSAEALGLAGGLRWALAWLLMEAFLRPPEPPERRSDEAEAEEGAATRGCLLRFLCLLPRLSGGHLALLAAAAEGFLSLELWRLGALVRVGAGLRCCALSLPRLVRFLGRQIATAAGEGAGTAEERARLWQQSLWRPLALACLESAAVDSASSAELPQALLAALPVNSEGADAAAAVGPGSGAGCDVAELAWVPASMRSAFVSEVAWVLNRAVELWGWNSAAAGRGVDQLPQRLIRLRSALAPAAGLPQDVNWASEYVRADKARAQLREAVEGLGVDVVGILATVAVHTSEAAASSRQRRDNAGPSRGRRGAGPIAAANRLPFSLARPQGAKRAASRAPVGSSAARSKRLHLMPAVPPGPGPLGGREAARSDRPGSWQAPPALPPAAGGPAAASAPGPARQAGSAAALDAGVADLERQQREEWAELRREAYECSQRFRASVARVQAEAARRLEELAGVAAAAGEELEALGARERIEAADGVDQEAVRAVALQTRSLLLRARRELEAAVEICRRGVAGATSGGAVSAAGSAA</sequence>
<keyword evidence="3" id="KW-1185">Reference proteome</keyword>
<feature type="region of interest" description="Disordered" evidence="1">
    <location>
        <begin position="1"/>
        <end position="114"/>
    </location>
</feature>
<evidence type="ECO:0000313" key="2">
    <source>
        <dbReference type="EMBL" id="CAK0846812.1"/>
    </source>
</evidence>
<evidence type="ECO:0000313" key="3">
    <source>
        <dbReference type="Proteomes" id="UP001189429"/>
    </source>
</evidence>
<name>A0ABN9TLF4_9DINO</name>
<accession>A0ABN9TLF4</accession>
<feature type="compositionally biased region" description="Low complexity" evidence="1">
    <location>
        <begin position="1404"/>
        <end position="1430"/>
    </location>
</feature>
<evidence type="ECO:0000256" key="1">
    <source>
        <dbReference type="SAM" id="MobiDB-lite"/>
    </source>
</evidence>
<evidence type="ECO:0008006" key="4">
    <source>
        <dbReference type="Google" id="ProtNLM"/>
    </source>
</evidence>
<feature type="region of interest" description="Disordered" evidence="1">
    <location>
        <begin position="149"/>
        <end position="237"/>
    </location>
</feature>
<dbReference type="InterPro" id="IPR016024">
    <property type="entry name" value="ARM-type_fold"/>
</dbReference>
<dbReference type="SUPFAM" id="SSF48371">
    <property type="entry name" value="ARM repeat"/>
    <property type="match status" value="1"/>
</dbReference>
<reference evidence="2" key="1">
    <citation type="submission" date="2023-10" db="EMBL/GenBank/DDBJ databases">
        <authorList>
            <person name="Chen Y."/>
            <person name="Shah S."/>
            <person name="Dougan E. K."/>
            <person name="Thang M."/>
            <person name="Chan C."/>
        </authorList>
    </citation>
    <scope>NUCLEOTIDE SEQUENCE [LARGE SCALE GENOMIC DNA]</scope>
</reference>
<gene>
    <name evidence="2" type="ORF">PCOR1329_LOCUS40213</name>
</gene>
<dbReference type="InterPro" id="IPR027165">
    <property type="entry name" value="CND3"/>
</dbReference>
<feature type="compositionally biased region" description="Pro residues" evidence="1">
    <location>
        <begin position="51"/>
        <end position="60"/>
    </location>
</feature>